<sequence length="148" mass="16641">MAADFSNELEIINHYLVSCSLPSHIEPTESIPGSSRAAYTQFPYSFLHHLRRVYAHVRTDSTWIATPVNNSEDPTQDPLVVDLSLEFDSHLLVHSDCEGYYLPIEFPEPLFVGDELTGGGMVGSSFGLMSELVQRNLSMTLRHIFLRV</sequence>
<dbReference type="Proteomes" id="UP000664277">
    <property type="component" value="Unassembled WGS sequence"/>
</dbReference>
<evidence type="ECO:0000313" key="1">
    <source>
        <dbReference type="EMBL" id="MBN8662817.1"/>
    </source>
</evidence>
<proteinExistence type="predicted"/>
<dbReference type="EMBL" id="JAFLCK010000055">
    <property type="protein sequence ID" value="MBN8662817.1"/>
    <property type="molecule type" value="Genomic_DNA"/>
</dbReference>
<protein>
    <submittedName>
        <fullName evidence="1">Uncharacterized protein</fullName>
    </submittedName>
</protein>
<dbReference type="AlphaFoldDB" id="A0A8J7PK73"/>
<reference evidence="1" key="1">
    <citation type="submission" date="2021-02" db="EMBL/GenBank/DDBJ databases">
        <title>Genome-Resolved Metagenomics of a Microbial Community Performing Photosynthetic Biological Nutrient Removal.</title>
        <authorList>
            <person name="Mcdaniel E.A."/>
        </authorList>
    </citation>
    <scope>NUCLEOTIDE SEQUENCE</scope>
    <source>
        <strain evidence="1">UWPOB_OBS1</strain>
    </source>
</reference>
<evidence type="ECO:0000313" key="2">
    <source>
        <dbReference type="Proteomes" id="UP000664277"/>
    </source>
</evidence>
<name>A0A8J7PK73_9BACT</name>
<gene>
    <name evidence="1" type="ORF">J0M35_20785</name>
</gene>
<comment type="caution">
    <text evidence="1">The sequence shown here is derived from an EMBL/GenBank/DDBJ whole genome shotgun (WGS) entry which is preliminary data.</text>
</comment>
<organism evidence="1 2">
    <name type="scientific">Candidatus Obscuribacter phosphatis</name>
    <dbReference type="NCBI Taxonomy" id="1906157"/>
    <lineage>
        <taxon>Bacteria</taxon>
        <taxon>Bacillati</taxon>
        <taxon>Candidatus Melainabacteria</taxon>
        <taxon>Candidatus Obscuribacterales</taxon>
        <taxon>Candidatus Obscuribacteraceae</taxon>
        <taxon>Candidatus Obscuribacter</taxon>
    </lineage>
</organism>
<accession>A0A8J7PK73</accession>